<dbReference type="GO" id="GO:0022857">
    <property type="term" value="F:transmembrane transporter activity"/>
    <property type="evidence" value="ECO:0007669"/>
    <property type="project" value="UniProtKB-UniRule"/>
</dbReference>
<dbReference type="AlphaFoldDB" id="A0A7M5WMM7"/>
<evidence type="ECO:0000256" key="5">
    <source>
        <dbReference type="ARBA" id="ARBA00023136"/>
    </source>
</evidence>
<keyword evidence="5 7" id="KW-0472">Membrane</keyword>
<dbReference type="GeneID" id="136816775"/>
<keyword evidence="9" id="KW-1185">Reference proteome</keyword>
<feature type="transmembrane region" description="Helical" evidence="7">
    <location>
        <begin position="507"/>
        <end position="529"/>
    </location>
</feature>
<name>A0A7M5WMM7_9CNID</name>
<dbReference type="RefSeq" id="XP_066929198.1">
    <property type="nucleotide sequence ID" value="XM_067073097.1"/>
</dbReference>
<evidence type="ECO:0000256" key="7">
    <source>
        <dbReference type="RuleBase" id="RU368066"/>
    </source>
</evidence>
<evidence type="ECO:0000256" key="4">
    <source>
        <dbReference type="ARBA" id="ARBA00022989"/>
    </source>
</evidence>
<keyword evidence="4 7" id="KW-1133">Transmembrane helix</keyword>
<accession>A0A7M5WMM7</accession>
<evidence type="ECO:0000313" key="8">
    <source>
        <dbReference type="EnsemblMetazoa" id="CLYHEMP011793.1"/>
    </source>
</evidence>
<dbReference type="InterPro" id="IPR007603">
    <property type="entry name" value="Choline_transptr-like"/>
</dbReference>
<feature type="transmembrane region" description="Helical" evidence="7">
    <location>
        <begin position="373"/>
        <end position="401"/>
    </location>
</feature>
<comment type="similarity">
    <text evidence="2 7">Belongs to the CTL (choline transporter-like) family.</text>
</comment>
<sequence length="713" mass="79994">MGCCGNGDKTDALEMEDHNGEGDDGKPAGKYGKSKKYDPNFAGPIKNRSCTDVICCLLFAVYVIGMLAVGFLAYTWGDPKKLLFPTDSHGNVCGTGSHADQKYLFFFDLLECLPTSVQSVTDVTSLSITGCKTPQVCVKECPTTNWYYKTSNDKSKLFCKDNTPMNQSISDLVDNGHCAKYTLQSEALAYRCVPTVIGETLQSFLDTTGPITTDGRNVTTETIGWARVAQAVLVNLQNLGEKLIADVRETWYWVLGGFGISMVVSLLYIIMMRWVAGLMVWLTTYLVLTIIGYATYYCLMEYKRLADIDTSSIEFEFLSNVSSYADKKETWLALGIICGVVLLVLILLLLALRKRIVIAIQLIKEGSKCLSSMLSTLFFPLVPWLMQLILFAWFVAVMVYLVTSGVAEYKEIKNNTLTEGICSAIDAAADEFGKNVTCSFQQYKTDDNILRLQIFHLFGWFWIMNFIIAFGQCALAGAYASWYWAWDKKTDVPKLPLMYSMGRTLRYHCGSLAFGSLIIAIVQIIRAALEYLEYKLKGSGKEPSPVAKYLLKCLKCFFWCLEKFLKFLNKNAYIEIAVYGKNFCTSAKNAFFLLMRNILRVAVLDKVTDFLLFIGKLTVTGAMGVASFYFFSNRDDLNYNLAPVIIVTVATYAVASAFFGVYEMAINTIFLCFLEDCERHDGSKEKPFYMSKKLMKILGKKNDKAVEESKNNN</sequence>
<dbReference type="Proteomes" id="UP000594262">
    <property type="component" value="Unplaced"/>
</dbReference>
<evidence type="ECO:0000313" key="9">
    <source>
        <dbReference type="Proteomes" id="UP000594262"/>
    </source>
</evidence>
<feature type="transmembrane region" description="Helical" evidence="7">
    <location>
        <begin position="278"/>
        <end position="296"/>
    </location>
</feature>
<evidence type="ECO:0000256" key="2">
    <source>
        <dbReference type="ARBA" id="ARBA00007168"/>
    </source>
</evidence>
<dbReference type="GO" id="GO:0005886">
    <property type="term" value="C:plasma membrane"/>
    <property type="evidence" value="ECO:0007669"/>
    <property type="project" value="UniProtKB-SubCell"/>
</dbReference>
<keyword evidence="6" id="KW-0325">Glycoprotein</keyword>
<evidence type="ECO:0000256" key="6">
    <source>
        <dbReference type="ARBA" id="ARBA00023180"/>
    </source>
</evidence>
<feature type="transmembrane region" description="Helical" evidence="7">
    <location>
        <begin position="460"/>
        <end position="486"/>
    </location>
</feature>
<reference evidence="8" key="1">
    <citation type="submission" date="2021-01" db="UniProtKB">
        <authorList>
            <consortium name="EnsemblMetazoa"/>
        </authorList>
    </citation>
    <scope>IDENTIFICATION</scope>
</reference>
<proteinExistence type="inferred from homology"/>
<dbReference type="EnsemblMetazoa" id="CLYHEMT011793.1">
    <property type="protein sequence ID" value="CLYHEMP011793.1"/>
    <property type="gene ID" value="CLYHEMG011793"/>
</dbReference>
<comment type="function">
    <text evidence="7">Choline transporter.</text>
</comment>
<dbReference type="PANTHER" id="PTHR12385:SF14">
    <property type="entry name" value="CHOLINE TRANSPORTER-LIKE 2"/>
    <property type="match status" value="1"/>
</dbReference>
<feature type="transmembrane region" description="Helical" evidence="7">
    <location>
        <begin position="643"/>
        <end position="662"/>
    </location>
</feature>
<feature type="transmembrane region" description="Helical" evidence="7">
    <location>
        <begin position="610"/>
        <end position="631"/>
    </location>
</feature>
<evidence type="ECO:0000256" key="3">
    <source>
        <dbReference type="ARBA" id="ARBA00022692"/>
    </source>
</evidence>
<dbReference type="PANTHER" id="PTHR12385">
    <property type="entry name" value="CHOLINE TRANSPORTER-LIKE (SLC FAMILY 44)"/>
    <property type="match status" value="1"/>
</dbReference>
<feature type="transmembrane region" description="Helical" evidence="7">
    <location>
        <begin position="53"/>
        <end position="76"/>
    </location>
</feature>
<dbReference type="Pfam" id="PF04515">
    <property type="entry name" value="Choline_transpo"/>
    <property type="match status" value="1"/>
</dbReference>
<protein>
    <recommendedName>
        <fullName evidence="7">Choline transporter-like protein</fullName>
    </recommendedName>
</protein>
<dbReference type="OrthoDB" id="420519at2759"/>
<keyword evidence="3 7" id="KW-0812">Transmembrane</keyword>
<evidence type="ECO:0000256" key="1">
    <source>
        <dbReference type="ARBA" id="ARBA00004141"/>
    </source>
</evidence>
<organism evidence="8 9">
    <name type="scientific">Clytia hemisphaerica</name>
    <dbReference type="NCBI Taxonomy" id="252671"/>
    <lineage>
        <taxon>Eukaryota</taxon>
        <taxon>Metazoa</taxon>
        <taxon>Cnidaria</taxon>
        <taxon>Hydrozoa</taxon>
        <taxon>Hydroidolina</taxon>
        <taxon>Leptothecata</taxon>
        <taxon>Obeliida</taxon>
        <taxon>Clytiidae</taxon>
        <taxon>Clytia</taxon>
    </lineage>
</organism>
<comment type="subcellular location">
    <subcellularLocation>
        <location evidence="7">Cell membrane</location>
        <topology evidence="7">Multi-pass membrane protein</topology>
    </subcellularLocation>
    <subcellularLocation>
        <location evidence="1">Membrane</location>
        <topology evidence="1">Multi-pass membrane protein</topology>
    </subcellularLocation>
</comment>
<feature type="transmembrane region" description="Helical" evidence="7">
    <location>
        <begin position="331"/>
        <end position="352"/>
    </location>
</feature>
<feature type="transmembrane region" description="Helical" evidence="7">
    <location>
        <begin position="251"/>
        <end position="271"/>
    </location>
</feature>